<dbReference type="EMBL" id="MU277245">
    <property type="protein sequence ID" value="KAI0057564.1"/>
    <property type="molecule type" value="Genomic_DNA"/>
</dbReference>
<accession>A0ACB8SLV5</accession>
<protein>
    <submittedName>
        <fullName evidence="1">Uncharacterized protein</fullName>
    </submittedName>
</protein>
<reference evidence="1" key="2">
    <citation type="journal article" date="2022" name="New Phytol.">
        <title>Evolutionary transition to the ectomycorrhizal habit in the genomes of a hyperdiverse lineage of mushroom-forming fungi.</title>
        <authorList>
            <person name="Looney B."/>
            <person name="Miyauchi S."/>
            <person name="Morin E."/>
            <person name="Drula E."/>
            <person name="Courty P.E."/>
            <person name="Kohler A."/>
            <person name="Kuo A."/>
            <person name="LaButti K."/>
            <person name="Pangilinan J."/>
            <person name="Lipzen A."/>
            <person name="Riley R."/>
            <person name="Andreopoulos W."/>
            <person name="He G."/>
            <person name="Johnson J."/>
            <person name="Nolan M."/>
            <person name="Tritt A."/>
            <person name="Barry K.W."/>
            <person name="Grigoriev I.V."/>
            <person name="Nagy L.G."/>
            <person name="Hibbett D."/>
            <person name="Henrissat B."/>
            <person name="Matheny P.B."/>
            <person name="Labbe J."/>
            <person name="Martin F.M."/>
        </authorList>
    </citation>
    <scope>NUCLEOTIDE SEQUENCE</scope>
    <source>
        <strain evidence="1">HHB10654</strain>
    </source>
</reference>
<comment type="caution">
    <text evidence="1">The sequence shown here is derived from an EMBL/GenBank/DDBJ whole genome shotgun (WGS) entry which is preliminary data.</text>
</comment>
<evidence type="ECO:0000313" key="1">
    <source>
        <dbReference type="EMBL" id="KAI0057564.1"/>
    </source>
</evidence>
<organism evidence="1 2">
    <name type="scientific">Artomyces pyxidatus</name>
    <dbReference type="NCBI Taxonomy" id="48021"/>
    <lineage>
        <taxon>Eukaryota</taxon>
        <taxon>Fungi</taxon>
        <taxon>Dikarya</taxon>
        <taxon>Basidiomycota</taxon>
        <taxon>Agaricomycotina</taxon>
        <taxon>Agaricomycetes</taxon>
        <taxon>Russulales</taxon>
        <taxon>Auriscalpiaceae</taxon>
        <taxon>Artomyces</taxon>
    </lineage>
</organism>
<proteinExistence type="predicted"/>
<dbReference type="Proteomes" id="UP000814140">
    <property type="component" value="Unassembled WGS sequence"/>
</dbReference>
<keyword evidence="2" id="KW-1185">Reference proteome</keyword>
<reference evidence="1" key="1">
    <citation type="submission" date="2021-03" db="EMBL/GenBank/DDBJ databases">
        <authorList>
            <consortium name="DOE Joint Genome Institute"/>
            <person name="Ahrendt S."/>
            <person name="Looney B.P."/>
            <person name="Miyauchi S."/>
            <person name="Morin E."/>
            <person name="Drula E."/>
            <person name="Courty P.E."/>
            <person name="Chicoki N."/>
            <person name="Fauchery L."/>
            <person name="Kohler A."/>
            <person name="Kuo A."/>
            <person name="Labutti K."/>
            <person name="Pangilinan J."/>
            <person name="Lipzen A."/>
            <person name="Riley R."/>
            <person name="Andreopoulos W."/>
            <person name="He G."/>
            <person name="Johnson J."/>
            <person name="Barry K.W."/>
            <person name="Grigoriev I.V."/>
            <person name="Nagy L."/>
            <person name="Hibbett D."/>
            <person name="Henrissat B."/>
            <person name="Matheny P.B."/>
            <person name="Labbe J."/>
            <person name="Martin F."/>
        </authorList>
    </citation>
    <scope>NUCLEOTIDE SEQUENCE</scope>
    <source>
        <strain evidence="1">HHB10654</strain>
    </source>
</reference>
<sequence>MAISLFQDIASSSFSGLPKLRHLTLRTVFGFESPSRSFSTWICAVIASSQLKEQRIISWDSTVWTSNSNLTDIVATQPSLHELAIPECILWCRDFSTIVTGCPVLRHVSFLVTPSHVDVRNAFSDFIACSLLYTRCSPSPARDAVV</sequence>
<name>A0ACB8SLV5_9AGAM</name>
<evidence type="ECO:0000313" key="2">
    <source>
        <dbReference type="Proteomes" id="UP000814140"/>
    </source>
</evidence>
<gene>
    <name evidence="1" type="ORF">BV25DRAFT_1364699</name>
</gene>